<comment type="caution">
    <text evidence="2">The sequence shown here is derived from an EMBL/GenBank/DDBJ whole genome shotgun (WGS) entry which is preliminary data.</text>
</comment>
<dbReference type="AlphaFoldDB" id="A0ABD3Y8A5"/>
<reference evidence="2 3" key="1">
    <citation type="submission" date="2014-04" db="EMBL/GenBank/DDBJ databases">
        <title>Pseudoalteromonas galatheae sp. nov., isolated from a deep-sea polychaete near Canal Concepcion, Chile.</title>
        <authorList>
            <person name="Machado H.R."/>
            <person name="Gram L."/>
            <person name="Vynne N.G."/>
        </authorList>
    </citation>
    <scope>NUCLEOTIDE SEQUENCE [LARGE SCALE GENOMIC DNA]</scope>
    <source>
        <strain evidence="2 3">KMM216</strain>
    </source>
</reference>
<protein>
    <submittedName>
        <fullName evidence="2">Uncharacterized protein</fullName>
    </submittedName>
</protein>
<sequence>MHSVITSINNAITLAQRLREISKNIEDAEFKNVLADLSIEMSDTKLALAQVTEENAELKSELTKLKHSRGESQSDLIFKEFAYYTDSDDGPFCSGCYDSKKQKIRLSPVTGHFATFGRFKCPSCEQRCG</sequence>
<accession>A0ABD3Y8A5</accession>
<evidence type="ECO:0000313" key="3">
    <source>
        <dbReference type="Proteomes" id="UP000027154"/>
    </source>
</evidence>
<proteinExistence type="predicted"/>
<gene>
    <name evidence="2" type="ORF">DC53_12165</name>
</gene>
<organism evidence="2 3">
    <name type="scientific">Pseudoalteromonas fuliginea</name>
    <dbReference type="NCBI Taxonomy" id="1872678"/>
    <lineage>
        <taxon>Bacteria</taxon>
        <taxon>Pseudomonadati</taxon>
        <taxon>Pseudomonadota</taxon>
        <taxon>Gammaproteobacteria</taxon>
        <taxon>Alteromonadales</taxon>
        <taxon>Pseudoalteromonadaceae</taxon>
        <taxon>Pseudoalteromonas</taxon>
    </lineage>
</organism>
<feature type="coiled-coil region" evidence="1">
    <location>
        <begin position="34"/>
        <end position="68"/>
    </location>
</feature>
<evidence type="ECO:0000313" key="2">
    <source>
        <dbReference type="EMBL" id="KDC50603.1"/>
    </source>
</evidence>
<evidence type="ECO:0000256" key="1">
    <source>
        <dbReference type="SAM" id="Coils"/>
    </source>
</evidence>
<dbReference type="EMBL" id="JJNZ01000037">
    <property type="protein sequence ID" value="KDC50603.1"/>
    <property type="molecule type" value="Genomic_DNA"/>
</dbReference>
<dbReference type="Proteomes" id="UP000027154">
    <property type="component" value="Unassembled WGS sequence"/>
</dbReference>
<keyword evidence="1" id="KW-0175">Coiled coil</keyword>
<dbReference type="RefSeq" id="WP_033030182.1">
    <property type="nucleotide sequence ID" value="NZ_JJNZ01000037.1"/>
</dbReference>
<name>A0ABD3Y8A5_9GAMM</name>